<accession>A0A8A1M2A2</accession>
<dbReference type="PANTHER" id="PTHR46411">
    <property type="entry name" value="FAMILY ATPASE, PUTATIVE-RELATED"/>
    <property type="match status" value="1"/>
</dbReference>
<dbReference type="EMBL" id="CP069110">
    <property type="protein sequence ID" value="QSS60199.1"/>
    <property type="molecule type" value="Genomic_DNA"/>
</dbReference>
<dbReference type="PANTHER" id="PTHR46411:SF2">
    <property type="entry name" value="AAA+ ATPASE DOMAIN-CONTAINING PROTEIN"/>
    <property type="match status" value="1"/>
</dbReference>
<sequence>MPQAMKLNGKSPATPPLSQTRPCTPIDESPQHCVAQPPITQEELKDLLEVIREVRAAKTRSSLDPGSEPADRKQASDEDQNEDEKRVRASKIDYKTANGVWYQIGNSFPFGSQISRVETRVQKRYGSRTSWDKAISKYKTIESIEQDDTVDALDEYVFVVREHIDNESKESTSYIDVKSEVLRDILRGMLQYAKGVNLMEDKPSLCEHAEKLRVTADSKPQGLEHLLLLVRHIKSAYAATKQHLTPLLQSGQISYDLLWALFKPGSHVFGEVGIEFGIIKFRGTKV</sequence>
<evidence type="ECO:0000313" key="2">
    <source>
        <dbReference type="EMBL" id="QSS60199.1"/>
    </source>
</evidence>
<dbReference type="OrthoDB" id="4187177at2759"/>
<gene>
    <name evidence="2" type="ORF">I7I51_04996</name>
</gene>
<proteinExistence type="predicted"/>
<dbReference type="Proteomes" id="UP000663671">
    <property type="component" value="Chromosome 4"/>
</dbReference>
<feature type="region of interest" description="Disordered" evidence="1">
    <location>
        <begin position="56"/>
        <end position="89"/>
    </location>
</feature>
<evidence type="ECO:0000313" key="3">
    <source>
        <dbReference type="Proteomes" id="UP000663671"/>
    </source>
</evidence>
<dbReference type="VEuPathDB" id="FungiDB:I7I51_04996"/>
<organism evidence="2 3">
    <name type="scientific">Ajellomyces capsulatus</name>
    <name type="common">Darling's disease fungus</name>
    <name type="synonym">Histoplasma capsulatum</name>
    <dbReference type="NCBI Taxonomy" id="5037"/>
    <lineage>
        <taxon>Eukaryota</taxon>
        <taxon>Fungi</taxon>
        <taxon>Dikarya</taxon>
        <taxon>Ascomycota</taxon>
        <taxon>Pezizomycotina</taxon>
        <taxon>Eurotiomycetes</taxon>
        <taxon>Eurotiomycetidae</taxon>
        <taxon>Onygenales</taxon>
        <taxon>Ajellomycetaceae</taxon>
        <taxon>Histoplasma</taxon>
    </lineage>
</organism>
<name>A0A8A1M2A2_AJECA</name>
<evidence type="ECO:0000256" key="1">
    <source>
        <dbReference type="SAM" id="MobiDB-lite"/>
    </source>
</evidence>
<feature type="region of interest" description="Disordered" evidence="1">
    <location>
        <begin position="1"/>
        <end position="40"/>
    </location>
</feature>
<dbReference type="AlphaFoldDB" id="A0A8A1M2A2"/>
<reference evidence="2" key="1">
    <citation type="submission" date="2021-01" db="EMBL/GenBank/DDBJ databases">
        <title>Chromosome-level genome assembly of a human fungal pathogen reveals clustering of transcriptionally co-regulated genes.</title>
        <authorList>
            <person name="Voorhies M."/>
            <person name="Cohen S."/>
            <person name="Shea T.P."/>
            <person name="Petrus S."/>
            <person name="Munoz J.F."/>
            <person name="Poplawski S."/>
            <person name="Goldman W.E."/>
            <person name="Michael T."/>
            <person name="Cuomo C.A."/>
            <person name="Sil A."/>
            <person name="Beyhan S."/>
        </authorList>
    </citation>
    <scope>NUCLEOTIDE SEQUENCE</scope>
    <source>
        <strain evidence="2">WU24</strain>
    </source>
</reference>
<protein>
    <submittedName>
        <fullName evidence="2">Uncharacterized protein</fullName>
    </submittedName>
</protein>